<dbReference type="RefSeq" id="WP_234216189.1">
    <property type="nucleotide sequence ID" value="NZ_JAKOEM010000023.1"/>
</dbReference>
<dbReference type="EMBL" id="JAKOEM010000023">
    <property type="protein sequence ID" value="MCG6560236.1"/>
    <property type="molecule type" value="Genomic_DNA"/>
</dbReference>
<comment type="caution">
    <text evidence="1">The sequence shown here is derived from an EMBL/GenBank/DDBJ whole genome shotgun (WGS) entry which is preliminary data.</text>
</comment>
<accession>A0ABS9P1A1</accession>
<proteinExistence type="predicted"/>
<keyword evidence="2" id="KW-1185">Reference proteome</keyword>
<dbReference type="Proteomes" id="UP001165279">
    <property type="component" value="Unassembled WGS sequence"/>
</dbReference>
<reference evidence="1" key="1">
    <citation type="submission" date="2022-02" db="EMBL/GenBank/DDBJ databases">
        <title>The genome sequence of Ruegeria sp. 1NDH52C.</title>
        <authorList>
            <person name="Du J."/>
        </authorList>
    </citation>
    <scope>NUCLEOTIDE SEQUENCE</scope>
    <source>
        <strain evidence="1">1NDH52C</strain>
    </source>
</reference>
<name>A0ABS9P1A1_9RHOB</name>
<gene>
    <name evidence="1" type="ORF">MB818_18650</name>
</gene>
<evidence type="ECO:0000313" key="1">
    <source>
        <dbReference type="EMBL" id="MCG6560236.1"/>
    </source>
</evidence>
<evidence type="ECO:0000313" key="2">
    <source>
        <dbReference type="Proteomes" id="UP001165279"/>
    </source>
</evidence>
<sequence>MNWFTNKLFGVKKSRNEELAENMYSALVLDGGPSSGSPNRIDATELEIPIGKLERFAHKRLISLEAMLFVASQIETAERSQKLQRVFGDGQLHPFAMEMGRLIAAKWNQRGIDMEKFDVGERCFDEIEDFLEKPFRWARAWLDEFYDDSEKSGEHYIMWTEQWLKEFEVMRNMVKEYA</sequence>
<protein>
    <submittedName>
        <fullName evidence="1">Uncharacterized protein</fullName>
    </submittedName>
</protein>
<organism evidence="1 2">
    <name type="scientific">Ruegeria alba</name>
    <dbReference type="NCBI Taxonomy" id="2916756"/>
    <lineage>
        <taxon>Bacteria</taxon>
        <taxon>Pseudomonadati</taxon>
        <taxon>Pseudomonadota</taxon>
        <taxon>Alphaproteobacteria</taxon>
        <taxon>Rhodobacterales</taxon>
        <taxon>Roseobacteraceae</taxon>
        <taxon>Ruegeria</taxon>
    </lineage>
</organism>